<evidence type="ECO:0000313" key="2">
    <source>
        <dbReference type="EMBL" id="KAK3353738.1"/>
    </source>
</evidence>
<keyword evidence="3" id="KW-1185">Reference proteome</keyword>
<accession>A0AAJ0MES3</accession>
<feature type="compositionally biased region" description="Polar residues" evidence="1">
    <location>
        <begin position="69"/>
        <end position="86"/>
    </location>
</feature>
<protein>
    <submittedName>
        <fullName evidence="2">Uncharacterized protein</fullName>
    </submittedName>
</protein>
<reference evidence="2" key="2">
    <citation type="submission" date="2023-06" db="EMBL/GenBank/DDBJ databases">
        <authorList>
            <consortium name="Lawrence Berkeley National Laboratory"/>
            <person name="Haridas S."/>
            <person name="Hensen N."/>
            <person name="Bonometti L."/>
            <person name="Westerberg I."/>
            <person name="Brannstrom I.O."/>
            <person name="Guillou S."/>
            <person name="Cros-Aarteil S."/>
            <person name="Calhoun S."/>
            <person name="Kuo A."/>
            <person name="Mondo S."/>
            <person name="Pangilinan J."/>
            <person name="Riley R."/>
            <person name="Labutti K."/>
            <person name="Andreopoulos B."/>
            <person name="Lipzen A."/>
            <person name="Chen C."/>
            <person name="Yanf M."/>
            <person name="Daum C."/>
            <person name="Ng V."/>
            <person name="Clum A."/>
            <person name="Steindorff A."/>
            <person name="Ohm R."/>
            <person name="Martin F."/>
            <person name="Silar P."/>
            <person name="Natvig D."/>
            <person name="Lalanne C."/>
            <person name="Gautier V."/>
            <person name="Ament-Velasquez S.L."/>
            <person name="Kruys A."/>
            <person name="Hutchinson M.I."/>
            <person name="Powell A.J."/>
            <person name="Barry K."/>
            <person name="Miller A.N."/>
            <person name="Grigoriev I.V."/>
            <person name="Debuchy R."/>
            <person name="Gladieux P."/>
            <person name="Thoren M.H."/>
            <person name="Johannesson H."/>
        </authorList>
    </citation>
    <scope>NUCLEOTIDE SEQUENCE</scope>
    <source>
        <strain evidence="2">CBS 955.72</strain>
    </source>
</reference>
<dbReference type="EMBL" id="JAUIQD010000004">
    <property type="protein sequence ID" value="KAK3353738.1"/>
    <property type="molecule type" value="Genomic_DNA"/>
</dbReference>
<reference evidence="2" key="1">
    <citation type="journal article" date="2023" name="Mol. Phylogenet. Evol.">
        <title>Genome-scale phylogeny and comparative genomics of the fungal order Sordariales.</title>
        <authorList>
            <person name="Hensen N."/>
            <person name="Bonometti L."/>
            <person name="Westerberg I."/>
            <person name="Brannstrom I.O."/>
            <person name="Guillou S."/>
            <person name="Cros-Aarteil S."/>
            <person name="Calhoun S."/>
            <person name="Haridas S."/>
            <person name="Kuo A."/>
            <person name="Mondo S."/>
            <person name="Pangilinan J."/>
            <person name="Riley R."/>
            <person name="LaButti K."/>
            <person name="Andreopoulos B."/>
            <person name="Lipzen A."/>
            <person name="Chen C."/>
            <person name="Yan M."/>
            <person name="Daum C."/>
            <person name="Ng V."/>
            <person name="Clum A."/>
            <person name="Steindorff A."/>
            <person name="Ohm R.A."/>
            <person name="Martin F."/>
            <person name="Silar P."/>
            <person name="Natvig D.O."/>
            <person name="Lalanne C."/>
            <person name="Gautier V."/>
            <person name="Ament-Velasquez S.L."/>
            <person name="Kruys A."/>
            <person name="Hutchinson M.I."/>
            <person name="Powell A.J."/>
            <person name="Barry K."/>
            <person name="Miller A.N."/>
            <person name="Grigoriev I.V."/>
            <person name="Debuchy R."/>
            <person name="Gladieux P."/>
            <person name="Hiltunen Thoren M."/>
            <person name="Johannesson H."/>
        </authorList>
    </citation>
    <scope>NUCLEOTIDE SEQUENCE</scope>
    <source>
        <strain evidence="2">CBS 955.72</strain>
    </source>
</reference>
<feature type="compositionally biased region" description="Low complexity" evidence="1">
    <location>
        <begin position="1"/>
        <end position="15"/>
    </location>
</feature>
<dbReference type="AlphaFoldDB" id="A0AAJ0MES3"/>
<proteinExistence type="predicted"/>
<feature type="compositionally biased region" description="Basic residues" evidence="1">
    <location>
        <begin position="143"/>
        <end position="156"/>
    </location>
</feature>
<dbReference type="Proteomes" id="UP001275084">
    <property type="component" value="Unassembled WGS sequence"/>
</dbReference>
<evidence type="ECO:0000313" key="3">
    <source>
        <dbReference type="Proteomes" id="UP001275084"/>
    </source>
</evidence>
<organism evidence="2 3">
    <name type="scientific">Lasiosphaeria hispida</name>
    <dbReference type="NCBI Taxonomy" id="260671"/>
    <lineage>
        <taxon>Eukaryota</taxon>
        <taxon>Fungi</taxon>
        <taxon>Dikarya</taxon>
        <taxon>Ascomycota</taxon>
        <taxon>Pezizomycotina</taxon>
        <taxon>Sordariomycetes</taxon>
        <taxon>Sordariomycetidae</taxon>
        <taxon>Sordariales</taxon>
        <taxon>Lasiosphaeriaceae</taxon>
        <taxon>Lasiosphaeria</taxon>
    </lineage>
</organism>
<sequence>MGNSQSKSSGKSKGSSSHRHRSSTQNLEPPVEEEEQTYDPADYSNRGWRPGTQVSNWEPVNYSGPPRTSPTSAAGSSGYPQGTTVSAWAPSYTRDMPFGYSPQHQTTTATPPTTGGGYTYDASGGQGDQSQGQNQPQGDRPHRSSRKKGKKHKSRK</sequence>
<feature type="region of interest" description="Disordered" evidence="1">
    <location>
        <begin position="1"/>
        <end position="156"/>
    </location>
</feature>
<gene>
    <name evidence="2" type="ORF">B0T25DRAFT_568925</name>
</gene>
<evidence type="ECO:0000256" key="1">
    <source>
        <dbReference type="SAM" id="MobiDB-lite"/>
    </source>
</evidence>
<comment type="caution">
    <text evidence="2">The sequence shown here is derived from an EMBL/GenBank/DDBJ whole genome shotgun (WGS) entry which is preliminary data.</text>
</comment>
<name>A0AAJ0MES3_9PEZI</name>
<feature type="compositionally biased region" description="Low complexity" evidence="1">
    <location>
        <begin position="128"/>
        <end position="138"/>
    </location>
</feature>